<evidence type="ECO:0000313" key="4">
    <source>
        <dbReference type="Proteomes" id="UP001642409"/>
    </source>
</evidence>
<reference evidence="2" key="1">
    <citation type="submission" date="2023-06" db="EMBL/GenBank/DDBJ databases">
        <authorList>
            <person name="Kurt Z."/>
        </authorList>
    </citation>
    <scope>NUCLEOTIDE SEQUENCE</scope>
</reference>
<name>A0AA86PME0_9EUKA</name>
<organism evidence="2">
    <name type="scientific">Hexamita inflata</name>
    <dbReference type="NCBI Taxonomy" id="28002"/>
    <lineage>
        <taxon>Eukaryota</taxon>
        <taxon>Metamonada</taxon>
        <taxon>Diplomonadida</taxon>
        <taxon>Hexamitidae</taxon>
        <taxon>Hexamitinae</taxon>
        <taxon>Hexamita</taxon>
    </lineage>
</organism>
<keyword evidence="4" id="KW-1185">Reference proteome</keyword>
<feature type="region of interest" description="Disordered" evidence="1">
    <location>
        <begin position="61"/>
        <end position="135"/>
    </location>
</feature>
<feature type="compositionally biased region" description="Basic and acidic residues" evidence="1">
    <location>
        <begin position="83"/>
        <end position="118"/>
    </location>
</feature>
<accession>A0AA86PME0</accession>
<feature type="region of interest" description="Disordered" evidence="1">
    <location>
        <begin position="1"/>
        <end position="47"/>
    </location>
</feature>
<dbReference type="AlphaFoldDB" id="A0AA86PME0"/>
<evidence type="ECO:0000256" key="1">
    <source>
        <dbReference type="SAM" id="MobiDB-lite"/>
    </source>
</evidence>
<protein>
    <submittedName>
        <fullName evidence="3">Hypothetical_protein</fullName>
    </submittedName>
</protein>
<sequence length="156" mass="18626">MKPDVSNRAPNKNPKQYKKFQTQRERKMERMHVPLSEQLKGKERKINTLLRNEPNFLEKVLRQVENEQKQNTRTSNYNSFKNKTQELPEVPEKPKLKTRAEREEEKQQKLKQKEEKIANKKNAQKKKCARNAKGQPVQSKLVGFFLQKLQNEVQKK</sequence>
<evidence type="ECO:0000313" key="2">
    <source>
        <dbReference type="EMBL" id="CAI9942810.1"/>
    </source>
</evidence>
<dbReference type="EMBL" id="CAXDID020000429">
    <property type="protein sequence ID" value="CAL6090552.1"/>
    <property type="molecule type" value="Genomic_DNA"/>
</dbReference>
<evidence type="ECO:0000313" key="3">
    <source>
        <dbReference type="EMBL" id="CAL6090552.1"/>
    </source>
</evidence>
<feature type="compositionally biased region" description="Basic and acidic residues" evidence="1">
    <location>
        <begin position="22"/>
        <end position="32"/>
    </location>
</feature>
<feature type="compositionally biased region" description="Polar residues" evidence="1">
    <location>
        <begin position="71"/>
        <end position="82"/>
    </location>
</feature>
<feature type="compositionally biased region" description="Basic and acidic residues" evidence="1">
    <location>
        <begin position="61"/>
        <end position="70"/>
    </location>
</feature>
<comment type="caution">
    <text evidence="2">The sequence shown here is derived from an EMBL/GenBank/DDBJ whole genome shotgun (WGS) entry which is preliminary data.</text>
</comment>
<proteinExistence type="predicted"/>
<dbReference type="EMBL" id="CATOUU010000708">
    <property type="protein sequence ID" value="CAI9942810.1"/>
    <property type="molecule type" value="Genomic_DNA"/>
</dbReference>
<reference evidence="3 4" key="2">
    <citation type="submission" date="2024-07" db="EMBL/GenBank/DDBJ databases">
        <authorList>
            <person name="Akdeniz Z."/>
        </authorList>
    </citation>
    <scope>NUCLEOTIDE SEQUENCE [LARGE SCALE GENOMIC DNA]</scope>
</reference>
<dbReference type="Proteomes" id="UP001642409">
    <property type="component" value="Unassembled WGS sequence"/>
</dbReference>
<gene>
    <name evidence="2" type="ORF">HINF_LOCUS30455</name>
    <name evidence="3" type="ORF">HINF_LOCUS65363</name>
</gene>